<dbReference type="EMBL" id="CP032157">
    <property type="protein sequence ID" value="AXY75481.1"/>
    <property type="molecule type" value="Genomic_DNA"/>
</dbReference>
<dbReference type="KEGG" id="pseg:D3H65_16500"/>
<proteinExistence type="predicted"/>
<dbReference type="Proteomes" id="UP000263900">
    <property type="component" value="Chromosome"/>
</dbReference>
<keyword evidence="2" id="KW-1185">Reference proteome</keyword>
<dbReference type="RefSeq" id="WP_119051362.1">
    <property type="nucleotide sequence ID" value="NZ_CP032157.1"/>
</dbReference>
<evidence type="ECO:0000313" key="1">
    <source>
        <dbReference type="EMBL" id="AXY75481.1"/>
    </source>
</evidence>
<name>A0A3B7MYW1_9BACT</name>
<dbReference type="OrthoDB" id="9798714at2"/>
<protein>
    <submittedName>
        <fullName evidence="1">Uncharacterized protein</fullName>
    </submittedName>
</protein>
<dbReference type="AlphaFoldDB" id="A0A3B7MYW1"/>
<sequence>MSGNGEYVTGGGEANKFFQSVQLKEYNAGEWQTWQPATGGFSVQVPHVPALLRDNNVGTDRMEYSAWDKQDGNSYLVMKVNLHNYSFLEEDSFELNLVDESYGYSTFIDKQLSRKFIKVNGYPALEAKYSHKDGSYSAARYIIRGPVYYAVIARYKKEDPNVRRFLESFSIQPFVYPAVKARTDTSLHYTVQSPVFPDPGKKDEAAGMEDIYRMAFEEMGGEGLWGSGDEKYSVISNDTTGEKILVTYTALPKYAYWKDSATFWKQNVDDTWNEDSSFVTRLDKRYDLPNGIKCREKQYTDTGSSRLLMVKTWYKEGHLFNIATLTDTVSRPSSFLQNFFASFTPADTLKGQSVFTRRTHQVVAELFSKDSLTARKAARAIFLVHFDSTDVPLLNQTIDSLNWDHTEYLRTKKHLVGWLGRFKDNSVTTYLQALYWKIKDTADFQHAILNSLTSQRTQSSFKAFKDLILQEPPIDEGNSWNEDAVSVVPGWHTTIYPPLSGGARRYVDVAATAAGVGYDWYDLYDTLALTKTIFPDILQLMNIDDYESRVMNLLKVMVDSGFLKAADYESYFGKLYLDGKQLLKKQVAAEGKVKIERAGKKDKSGAAALFSLGDDDEEDQEVDQGNGALEQYAALLLPFRDKHPGVQSFFEQLMKTGDRRLLYNTFLLLLRNKQPVPDSLFVKYAKPDEYRSELYGDLEKLKMTAQFPAQYKTQLEMTRSLLVNGISRYEKMDTIVYLDKLPVTYKGRKGYVYFYKYKKMRDDISWQLASVGMQPEKADEVSVDDDEFTTREERKLETDIPVKEQLEKMLKEMVYAKRSSASEFYQARNFRLYKGYMSEMVKSRRYRD</sequence>
<accession>A0A3B7MYW1</accession>
<organism evidence="1 2">
    <name type="scientific">Paraflavitalea soli</name>
    <dbReference type="NCBI Taxonomy" id="2315862"/>
    <lineage>
        <taxon>Bacteria</taxon>
        <taxon>Pseudomonadati</taxon>
        <taxon>Bacteroidota</taxon>
        <taxon>Chitinophagia</taxon>
        <taxon>Chitinophagales</taxon>
        <taxon>Chitinophagaceae</taxon>
        <taxon>Paraflavitalea</taxon>
    </lineage>
</organism>
<evidence type="ECO:0000313" key="2">
    <source>
        <dbReference type="Proteomes" id="UP000263900"/>
    </source>
</evidence>
<reference evidence="1 2" key="1">
    <citation type="submission" date="2018-09" db="EMBL/GenBank/DDBJ databases">
        <title>Genome sequencing of strain 6GH32-13.</title>
        <authorList>
            <person name="Weon H.-Y."/>
            <person name="Heo J."/>
            <person name="Kwon S.-W."/>
        </authorList>
    </citation>
    <scope>NUCLEOTIDE SEQUENCE [LARGE SCALE GENOMIC DNA]</scope>
    <source>
        <strain evidence="1 2">5GH32-13</strain>
    </source>
</reference>
<gene>
    <name evidence="1" type="ORF">D3H65_16500</name>
</gene>